<feature type="transmembrane region" description="Helical" evidence="1">
    <location>
        <begin position="7"/>
        <end position="25"/>
    </location>
</feature>
<dbReference type="RefSeq" id="WP_036784959.1">
    <property type="nucleotide sequence ID" value="NZ_AVBG01000010.1"/>
</dbReference>
<proteinExistence type="predicted"/>
<organism evidence="2 3">
    <name type="scientific">Pontibacillus chungwhensis BH030062</name>
    <dbReference type="NCBI Taxonomy" id="1385513"/>
    <lineage>
        <taxon>Bacteria</taxon>
        <taxon>Bacillati</taxon>
        <taxon>Bacillota</taxon>
        <taxon>Bacilli</taxon>
        <taxon>Bacillales</taxon>
        <taxon>Bacillaceae</taxon>
        <taxon>Pontibacillus</taxon>
    </lineage>
</organism>
<keyword evidence="3" id="KW-1185">Reference proteome</keyword>
<dbReference type="eggNOG" id="ENOG503096Z">
    <property type="taxonomic scope" value="Bacteria"/>
</dbReference>
<keyword evidence="1" id="KW-0812">Transmembrane</keyword>
<keyword evidence="1" id="KW-0472">Membrane</keyword>
<comment type="caution">
    <text evidence="2">The sequence shown here is derived from an EMBL/GenBank/DDBJ whole genome shotgun (WGS) entry which is preliminary data.</text>
</comment>
<dbReference type="NCBIfam" id="NF041646">
    <property type="entry name" value="VC0807_fam"/>
    <property type="match status" value="1"/>
</dbReference>
<feature type="transmembrane region" description="Helical" evidence="1">
    <location>
        <begin position="31"/>
        <end position="48"/>
    </location>
</feature>
<keyword evidence="1" id="KW-1133">Transmembrane helix</keyword>
<accession>A0A0A2UW68</accession>
<dbReference type="OrthoDB" id="2739093at2"/>
<dbReference type="Proteomes" id="UP000030153">
    <property type="component" value="Unassembled WGS sequence"/>
</dbReference>
<name>A0A0A2UW68_9BACI</name>
<evidence type="ECO:0000313" key="3">
    <source>
        <dbReference type="Proteomes" id="UP000030153"/>
    </source>
</evidence>
<feature type="transmembrane region" description="Helical" evidence="1">
    <location>
        <begin position="135"/>
        <end position="155"/>
    </location>
</feature>
<sequence length="213" mass="24575">MNQKNIVVWDLICYIVFPLVVWNFIRDDIGDYYAMLLSSVPGIIYTFIRFKAVKKVQFFGIFMLANLVVGTLFDVLAGSAIQLLWNRVYFALLGGGIFLGSMLIRKPIALYLMLDVMEMQGQDRKGLKAKFMQKKVFFVFQLITFVFVFRELVFAGWKAWLVTQYGVEAFDQALVLRQVMSWVLTGVTVIGYVYVFKLLQMTPPTNENTKYST</sequence>
<gene>
    <name evidence="2" type="ORF">N780_03460</name>
</gene>
<dbReference type="STRING" id="1385513.N780_03460"/>
<feature type="transmembrane region" description="Helical" evidence="1">
    <location>
        <begin position="60"/>
        <end position="85"/>
    </location>
</feature>
<evidence type="ECO:0000256" key="1">
    <source>
        <dbReference type="SAM" id="Phobius"/>
    </source>
</evidence>
<protein>
    <submittedName>
        <fullName evidence="2">Membrane protein</fullName>
    </submittedName>
</protein>
<evidence type="ECO:0000313" key="2">
    <source>
        <dbReference type="EMBL" id="KGP90741.1"/>
    </source>
</evidence>
<feature type="transmembrane region" description="Helical" evidence="1">
    <location>
        <begin position="91"/>
        <end position="114"/>
    </location>
</feature>
<reference evidence="2 3" key="1">
    <citation type="submission" date="2013-08" db="EMBL/GenBank/DDBJ databases">
        <title>Genome of Pontibacillus chungwhensis.</title>
        <authorList>
            <person name="Wang Q."/>
            <person name="Wang G."/>
        </authorList>
    </citation>
    <scope>NUCLEOTIDE SEQUENCE [LARGE SCALE GENOMIC DNA]</scope>
    <source>
        <strain evidence="2 3">BH030062</strain>
    </source>
</reference>
<feature type="transmembrane region" description="Helical" evidence="1">
    <location>
        <begin position="175"/>
        <end position="195"/>
    </location>
</feature>
<dbReference type="AlphaFoldDB" id="A0A0A2UW68"/>
<dbReference type="EMBL" id="AVBG01000010">
    <property type="protein sequence ID" value="KGP90741.1"/>
    <property type="molecule type" value="Genomic_DNA"/>
</dbReference>